<dbReference type="AlphaFoldDB" id="A0A645HP89"/>
<protein>
    <submittedName>
        <fullName evidence="1">Uncharacterized protein</fullName>
    </submittedName>
</protein>
<name>A0A645HP89_9ZZZZ</name>
<dbReference type="EMBL" id="VSSQ01096779">
    <property type="protein sequence ID" value="MPN40396.1"/>
    <property type="molecule type" value="Genomic_DNA"/>
</dbReference>
<proteinExistence type="predicted"/>
<evidence type="ECO:0000313" key="1">
    <source>
        <dbReference type="EMBL" id="MPN40396.1"/>
    </source>
</evidence>
<comment type="caution">
    <text evidence="1">The sequence shown here is derived from an EMBL/GenBank/DDBJ whole genome shotgun (WGS) entry which is preliminary data.</text>
</comment>
<reference evidence="1" key="1">
    <citation type="submission" date="2019-08" db="EMBL/GenBank/DDBJ databases">
        <authorList>
            <person name="Kucharzyk K."/>
            <person name="Murdoch R.W."/>
            <person name="Higgins S."/>
            <person name="Loffler F."/>
        </authorList>
    </citation>
    <scope>NUCLEOTIDE SEQUENCE</scope>
</reference>
<sequence length="95" mass="9999">MVELTPLYFMSDSSGTSCGMVELTAGVCTPAPRERMTDITKSAVNRGTPSPMYGINRASASVAAAITASAKMISHFRGNLSAHTPEKNEIMNCGT</sequence>
<organism evidence="1">
    <name type="scientific">bioreactor metagenome</name>
    <dbReference type="NCBI Taxonomy" id="1076179"/>
    <lineage>
        <taxon>unclassified sequences</taxon>
        <taxon>metagenomes</taxon>
        <taxon>ecological metagenomes</taxon>
    </lineage>
</organism>
<gene>
    <name evidence="1" type="ORF">SDC9_187933</name>
</gene>
<accession>A0A645HP89</accession>